<dbReference type="Pfam" id="PF00107">
    <property type="entry name" value="ADH_zinc_N"/>
    <property type="match status" value="1"/>
</dbReference>
<dbReference type="OrthoDB" id="5407715at2759"/>
<sequence length="374" mass="40756">MSTNALPQTHKALVQEVYGEPLVLKTVPTPQPPPGAAIIKIIYAPIISYMRDVYNGKRKYGYVTPLVPGSSAIGRVAATGPDATLIKEGDLVYFDCTIRGRDDSGALILMGLSRGIGDGSKALMEGEWRDCTFAEYTKVPLENLFRLDEKRLCSSPVDGGLGYAPDQLVWILQAMVPFGGLRSIRLQAGETVIVAPATGGFGSAAVVVALGMGARVIAMGRNSEELAKLKALGPRVETVQIVGDVEKEVESLKKFGRIDAFFDISPREAQNSTHFKSAILSLGYEGRVSMMGGFLHDVPIPHRYIMRQDITLKGKWMYSREDCQAFLGLMTTGVLDVRKIVKVVETFKLEEWEKAFDVAAEHGGKLGQLVMFTP</sequence>
<dbReference type="GO" id="GO:0005739">
    <property type="term" value="C:mitochondrion"/>
    <property type="evidence" value="ECO:0007669"/>
    <property type="project" value="TreeGrafter"/>
</dbReference>
<feature type="domain" description="Alcohol dehydrogenase-like C-terminal" evidence="1">
    <location>
        <begin position="201"/>
        <end position="330"/>
    </location>
</feature>
<dbReference type="InterPro" id="IPR013149">
    <property type="entry name" value="ADH-like_C"/>
</dbReference>
<dbReference type="Pfam" id="PF08240">
    <property type="entry name" value="ADH_N"/>
    <property type="match status" value="1"/>
</dbReference>
<evidence type="ECO:0000259" key="1">
    <source>
        <dbReference type="Pfam" id="PF00107"/>
    </source>
</evidence>
<keyword evidence="4" id="KW-1185">Reference proteome</keyword>
<accession>A0A553I9L4</accession>
<feature type="domain" description="Alcohol dehydrogenase-like N-terminal" evidence="2">
    <location>
        <begin position="34"/>
        <end position="147"/>
    </location>
</feature>
<dbReference type="AlphaFoldDB" id="A0A553I9L4"/>
<dbReference type="SUPFAM" id="SSF51735">
    <property type="entry name" value="NAD(P)-binding Rossmann-fold domains"/>
    <property type="match status" value="1"/>
</dbReference>
<dbReference type="PANTHER" id="PTHR43677">
    <property type="entry name" value="SHORT-CHAIN DEHYDROGENASE/REDUCTASE"/>
    <property type="match status" value="1"/>
</dbReference>
<dbReference type="CDD" id="cd05188">
    <property type="entry name" value="MDR"/>
    <property type="match status" value="1"/>
</dbReference>
<dbReference type="GO" id="GO:0016491">
    <property type="term" value="F:oxidoreductase activity"/>
    <property type="evidence" value="ECO:0007669"/>
    <property type="project" value="TreeGrafter"/>
</dbReference>
<evidence type="ECO:0008006" key="5">
    <source>
        <dbReference type="Google" id="ProtNLM"/>
    </source>
</evidence>
<protein>
    <recommendedName>
        <fullName evidence="5">Alcohol dehydrogenase-like C-terminal domain-containing protein</fullName>
    </recommendedName>
</protein>
<dbReference type="Gene3D" id="3.40.50.720">
    <property type="entry name" value="NAD(P)-binding Rossmann-like Domain"/>
    <property type="match status" value="1"/>
</dbReference>
<dbReference type="EMBL" id="VFLP01000008">
    <property type="protein sequence ID" value="TRX96889.1"/>
    <property type="molecule type" value="Genomic_DNA"/>
</dbReference>
<dbReference type="InterPro" id="IPR051397">
    <property type="entry name" value="Zn-ADH-like_protein"/>
</dbReference>
<gene>
    <name evidence="3" type="ORF">FHL15_002195</name>
</gene>
<reference evidence="4" key="1">
    <citation type="submission" date="2019-06" db="EMBL/GenBank/DDBJ databases">
        <title>Draft genome sequence of the griseofulvin-producing fungus Xylaria cubensis strain G536.</title>
        <authorList>
            <person name="Mead M.E."/>
            <person name="Raja H.A."/>
            <person name="Steenwyk J.L."/>
            <person name="Knowles S.L."/>
            <person name="Oberlies N.H."/>
            <person name="Rokas A."/>
        </authorList>
    </citation>
    <scope>NUCLEOTIDE SEQUENCE [LARGE SCALE GENOMIC DNA]</scope>
    <source>
        <strain evidence="4">G536</strain>
    </source>
</reference>
<dbReference type="SUPFAM" id="SSF50129">
    <property type="entry name" value="GroES-like"/>
    <property type="match status" value="1"/>
</dbReference>
<name>A0A553I9L4_9PEZI</name>
<dbReference type="STRING" id="2512241.A0A553I9L4"/>
<evidence type="ECO:0000313" key="4">
    <source>
        <dbReference type="Proteomes" id="UP000319160"/>
    </source>
</evidence>
<evidence type="ECO:0000259" key="2">
    <source>
        <dbReference type="Pfam" id="PF08240"/>
    </source>
</evidence>
<organism evidence="3 4">
    <name type="scientific">Xylaria flabelliformis</name>
    <dbReference type="NCBI Taxonomy" id="2512241"/>
    <lineage>
        <taxon>Eukaryota</taxon>
        <taxon>Fungi</taxon>
        <taxon>Dikarya</taxon>
        <taxon>Ascomycota</taxon>
        <taxon>Pezizomycotina</taxon>
        <taxon>Sordariomycetes</taxon>
        <taxon>Xylariomycetidae</taxon>
        <taxon>Xylariales</taxon>
        <taxon>Xylariaceae</taxon>
        <taxon>Xylaria</taxon>
    </lineage>
</organism>
<dbReference type="InterPro" id="IPR013154">
    <property type="entry name" value="ADH-like_N"/>
</dbReference>
<comment type="caution">
    <text evidence="3">The sequence shown here is derived from an EMBL/GenBank/DDBJ whole genome shotgun (WGS) entry which is preliminary data.</text>
</comment>
<dbReference type="PANTHER" id="PTHR43677:SF4">
    <property type="entry name" value="QUINONE OXIDOREDUCTASE-LIKE PROTEIN 2"/>
    <property type="match status" value="1"/>
</dbReference>
<evidence type="ECO:0000313" key="3">
    <source>
        <dbReference type="EMBL" id="TRX96889.1"/>
    </source>
</evidence>
<dbReference type="Gene3D" id="3.90.180.10">
    <property type="entry name" value="Medium-chain alcohol dehydrogenases, catalytic domain"/>
    <property type="match status" value="1"/>
</dbReference>
<dbReference type="InterPro" id="IPR011032">
    <property type="entry name" value="GroES-like_sf"/>
</dbReference>
<dbReference type="InterPro" id="IPR036291">
    <property type="entry name" value="NAD(P)-bd_dom_sf"/>
</dbReference>
<proteinExistence type="predicted"/>
<dbReference type="Proteomes" id="UP000319160">
    <property type="component" value="Unassembled WGS sequence"/>
</dbReference>